<proteinExistence type="predicted"/>
<feature type="compositionally biased region" description="Basic and acidic residues" evidence="1">
    <location>
        <begin position="99"/>
        <end position="115"/>
    </location>
</feature>
<dbReference type="AlphaFoldDB" id="A0A1L7NFL8"/>
<evidence type="ECO:0000256" key="1">
    <source>
        <dbReference type="SAM" id="MobiDB-lite"/>
    </source>
</evidence>
<reference evidence="2 3" key="1">
    <citation type="submission" date="2015-11" db="EMBL/GenBank/DDBJ databases">
        <title>Complete genome sequencing of a biphenyl-degrading bacterium, Pseudomonas putida KF715 (=NBRC110667).</title>
        <authorList>
            <person name="Suenaga H."/>
            <person name="Fujihara N."/>
            <person name="Watanabe T."/>
            <person name="Hirose J."/>
            <person name="Kimura N."/>
            <person name="Yamazoe A."/>
            <person name="Hosoyama A."/>
            <person name="Shimodaira J."/>
            <person name="Furukawa K."/>
        </authorList>
    </citation>
    <scope>NUCLEOTIDE SEQUENCE [LARGE SCALE GENOMIC DNA]</scope>
    <source>
        <strain evidence="2 3">KF715</strain>
    </source>
</reference>
<evidence type="ECO:0000313" key="3">
    <source>
        <dbReference type="Proteomes" id="UP000218731"/>
    </source>
</evidence>
<protein>
    <submittedName>
        <fullName evidence="2">Uncharacterized protein</fullName>
    </submittedName>
</protein>
<accession>A0A1L7NFL8</accession>
<dbReference type="Proteomes" id="UP000218731">
    <property type="component" value="Chromosome 1"/>
</dbReference>
<feature type="region of interest" description="Disordered" evidence="1">
    <location>
        <begin position="76"/>
        <end position="115"/>
    </location>
</feature>
<sequence length="115" mass="13657">MAHSTMTEWDRTTACKHAAHHWRDKFLPARETKWIIPSLSKCPVNLCGSRTYIVMTRLASLSLIAAVLLTAGCHSHRYHDDDDGWRDRDRGHRHHHRHDRDDDDNRQYRGDRDYR</sequence>
<name>A0A1L7NFL8_PSEPU</name>
<organism evidence="2 3">
    <name type="scientific">Pseudomonas putida</name>
    <name type="common">Arthrobacter siderocapsulatus</name>
    <dbReference type="NCBI Taxonomy" id="303"/>
    <lineage>
        <taxon>Bacteria</taxon>
        <taxon>Pseudomonadati</taxon>
        <taxon>Pseudomonadota</taxon>
        <taxon>Gammaproteobacteria</taxon>
        <taxon>Pseudomonadales</taxon>
        <taxon>Pseudomonadaceae</taxon>
        <taxon>Pseudomonas</taxon>
    </lineage>
</organism>
<dbReference type="EMBL" id="AP015029">
    <property type="protein sequence ID" value="BAW24234.1"/>
    <property type="molecule type" value="Genomic_DNA"/>
</dbReference>
<evidence type="ECO:0000313" key="2">
    <source>
        <dbReference type="EMBL" id="BAW24234.1"/>
    </source>
</evidence>
<gene>
    <name evidence="2" type="ORF">KF715C_ch36610</name>
</gene>